<comment type="caution">
    <text evidence="1">Lacks conserved residue(s) required for the propagation of feature annotation.</text>
</comment>
<dbReference type="CDD" id="cd01949">
    <property type="entry name" value="GGDEF"/>
    <property type="match status" value="1"/>
</dbReference>
<dbReference type="InterPro" id="IPR050469">
    <property type="entry name" value="Diguanylate_Cyclase"/>
</dbReference>
<dbReference type="PROSITE" id="PS50887">
    <property type="entry name" value="GGDEF"/>
    <property type="match status" value="1"/>
</dbReference>
<comment type="caution">
    <text evidence="4">The sequence shown here is derived from an EMBL/GenBank/DDBJ whole genome shotgun (WGS) entry which is preliminary data.</text>
</comment>
<dbReference type="Proteomes" id="UP001057375">
    <property type="component" value="Unassembled WGS sequence"/>
</dbReference>
<name>A0ABQ5KBV7_9EUKA</name>
<feature type="non-terminal residue" evidence="4">
    <location>
        <position position="111"/>
    </location>
</feature>
<dbReference type="SUPFAM" id="SSF52172">
    <property type="entry name" value="CheY-like"/>
    <property type="match status" value="1"/>
</dbReference>
<dbReference type="NCBIfam" id="TIGR00254">
    <property type="entry name" value="GGDEF"/>
    <property type="match status" value="1"/>
</dbReference>
<accession>A0ABQ5KBV7</accession>
<evidence type="ECO:0000313" key="5">
    <source>
        <dbReference type="Proteomes" id="UP001057375"/>
    </source>
</evidence>
<dbReference type="InterPro" id="IPR043128">
    <property type="entry name" value="Rev_trsase/Diguanyl_cyclase"/>
</dbReference>
<dbReference type="InterPro" id="IPR011006">
    <property type="entry name" value="CheY-like_superfamily"/>
</dbReference>
<reference evidence="4" key="1">
    <citation type="submission" date="2022-03" db="EMBL/GenBank/DDBJ databases">
        <title>Draft genome sequence of Aduncisulcus paluster, a free-living microaerophilic Fornicata.</title>
        <authorList>
            <person name="Yuyama I."/>
            <person name="Kume K."/>
            <person name="Tamura T."/>
            <person name="Inagaki Y."/>
            <person name="Hashimoto T."/>
        </authorList>
    </citation>
    <scope>NUCLEOTIDE SEQUENCE</scope>
    <source>
        <strain evidence="4">NY0171</strain>
    </source>
</reference>
<dbReference type="Gene3D" id="3.30.70.270">
    <property type="match status" value="1"/>
</dbReference>
<evidence type="ECO:0000259" key="3">
    <source>
        <dbReference type="PROSITE" id="PS50887"/>
    </source>
</evidence>
<gene>
    <name evidence="4" type="ORF">ADUPG1_005379</name>
</gene>
<dbReference type="Gene3D" id="6.10.250.690">
    <property type="match status" value="1"/>
</dbReference>
<evidence type="ECO:0000256" key="1">
    <source>
        <dbReference type="PROSITE-ProRule" id="PRU00169"/>
    </source>
</evidence>
<proteinExistence type="predicted"/>
<organism evidence="4 5">
    <name type="scientific">Aduncisulcus paluster</name>
    <dbReference type="NCBI Taxonomy" id="2918883"/>
    <lineage>
        <taxon>Eukaryota</taxon>
        <taxon>Metamonada</taxon>
        <taxon>Carpediemonas-like organisms</taxon>
        <taxon>Aduncisulcus</taxon>
    </lineage>
</organism>
<evidence type="ECO:0000313" key="4">
    <source>
        <dbReference type="EMBL" id="GKT30038.1"/>
    </source>
</evidence>
<dbReference type="EMBL" id="BQXS01008557">
    <property type="protein sequence ID" value="GKT30038.1"/>
    <property type="molecule type" value="Genomic_DNA"/>
</dbReference>
<dbReference type="InterPro" id="IPR001789">
    <property type="entry name" value="Sig_transdc_resp-reg_receiver"/>
</dbReference>
<feature type="domain" description="Response regulatory" evidence="2">
    <location>
        <begin position="1"/>
        <end position="36"/>
    </location>
</feature>
<dbReference type="PROSITE" id="PS50110">
    <property type="entry name" value="RESPONSE_REGULATORY"/>
    <property type="match status" value="1"/>
</dbReference>
<dbReference type="Pfam" id="PF00990">
    <property type="entry name" value="GGDEF"/>
    <property type="match status" value="1"/>
</dbReference>
<dbReference type="InterPro" id="IPR000160">
    <property type="entry name" value="GGDEF_dom"/>
</dbReference>
<keyword evidence="5" id="KW-1185">Reference proteome</keyword>
<feature type="domain" description="GGDEF" evidence="3">
    <location>
        <begin position="79"/>
        <end position="111"/>
    </location>
</feature>
<dbReference type="PANTHER" id="PTHR45138:SF9">
    <property type="entry name" value="DIGUANYLATE CYCLASE DGCM-RELATED"/>
    <property type="match status" value="1"/>
</dbReference>
<evidence type="ECO:0000259" key="2">
    <source>
        <dbReference type="PROSITE" id="PS50110"/>
    </source>
</evidence>
<sequence length="111" mass="12619">MNEGADVRAGLEYGADDYITKPLNADVIISRVEAVIKRTVYERNLLFQAMNDPLTGIYNRNFFFKRAAEELARAVRTDSNIALAMLDIDRFKNVNDRFGHQAGDFILKAFT</sequence>
<protein>
    <submittedName>
        <fullName evidence="4">Diguanylate cyclase</fullName>
    </submittedName>
</protein>
<dbReference type="SUPFAM" id="SSF55073">
    <property type="entry name" value="Nucleotide cyclase"/>
    <property type="match status" value="1"/>
</dbReference>
<dbReference type="PANTHER" id="PTHR45138">
    <property type="entry name" value="REGULATORY COMPONENTS OF SENSORY TRANSDUCTION SYSTEM"/>
    <property type="match status" value="1"/>
</dbReference>
<dbReference type="InterPro" id="IPR029787">
    <property type="entry name" value="Nucleotide_cyclase"/>
</dbReference>